<dbReference type="AlphaFoldDB" id="S9W693"/>
<dbReference type="EMBL" id="KE546988">
    <property type="protein sequence ID" value="EPY53325.1"/>
    <property type="molecule type" value="Genomic_DNA"/>
</dbReference>
<dbReference type="RefSeq" id="XP_013021571.1">
    <property type="nucleotide sequence ID" value="XM_013166117.1"/>
</dbReference>
<dbReference type="GO" id="GO:0004622">
    <property type="term" value="F:phosphatidylcholine lysophospholipase activity"/>
    <property type="evidence" value="ECO:0007669"/>
    <property type="project" value="UniProtKB-EC"/>
</dbReference>
<evidence type="ECO:0000256" key="4">
    <source>
        <dbReference type="ARBA" id="ARBA00022525"/>
    </source>
</evidence>
<evidence type="ECO:0000256" key="3">
    <source>
        <dbReference type="ARBA" id="ARBA00013274"/>
    </source>
</evidence>
<evidence type="ECO:0000256" key="5">
    <source>
        <dbReference type="ARBA" id="ARBA00022801"/>
    </source>
</evidence>
<dbReference type="STRING" id="653667.S9W693"/>
<evidence type="ECO:0000256" key="2">
    <source>
        <dbReference type="ARBA" id="ARBA00008780"/>
    </source>
</evidence>
<comment type="similarity">
    <text evidence="2 10">Belongs to the lysophospholipase family.</text>
</comment>
<comment type="catalytic activity">
    <reaction evidence="10">
        <text>a 1-acyl-sn-glycero-3-phosphocholine + H2O = sn-glycerol 3-phosphocholine + a fatty acid + H(+)</text>
        <dbReference type="Rhea" id="RHEA:15177"/>
        <dbReference type="ChEBI" id="CHEBI:15377"/>
        <dbReference type="ChEBI" id="CHEBI:15378"/>
        <dbReference type="ChEBI" id="CHEBI:16870"/>
        <dbReference type="ChEBI" id="CHEBI:28868"/>
        <dbReference type="ChEBI" id="CHEBI:58168"/>
        <dbReference type="EC" id="3.1.1.5"/>
    </reaction>
</comment>
<evidence type="ECO:0000256" key="6">
    <source>
        <dbReference type="ARBA" id="ARBA00022963"/>
    </source>
</evidence>
<keyword evidence="11" id="KW-0812">Transmembrane</keyword>
<evidence type="ECO:0000259" key="12">
    <source>
        <dbReference type="PROSITE" id="PS51210"/>
    </source>
</evidence>
<keyword evidence="5 9" id="KW-0378">Hydrolase</keyword>
<dbReference type="Pfam" id="PF01735">
    <property type="entry name" value="PLA2_B"/>
    <property type="match status" value="1"/>
</dbReference>
<keyword evidence="7 9" id="KW-0443">Lipid metabolism</keyword>
<sequence>MFLSYLLVLSSLCFILISCQVLDPNGEHSHLQLSQLDKRNWKKPPPPPSTNASYAPVIGSCNGSKRLLHSLESGQLPELEANFLKKRSQSSDEALRSFLQSVHSTSSLDLDSLIGSNGPRLGIAVSGGGYRSMFFGGGALAAFDNRSNDTTLGGLLQGASYITGADGGSWLVSSLAINDFRTVQNLSSSIWYSRLGIFFVEETRFGDNENYYTDLVDEVNQKAAAGFNVSLTDYWGRAIARHTTGRLRGGPDTTYSSVQNASWFQGAEYPYPILVSQGLPGALAYGHNSTSSNSSIYEFSPYYFNTFDNNVRAYMPLEYLGTKLNNGSAVDDNCVTYFDNVGFLIGTSSTRYNDALLDVSLRQSRMSRRLGFTLRHMRINGSAVSYYNNMFNAASTIAGDGTAASNGLVSAPYVDLYDGGADKQNIPIWPLLQPERHVDVVFALDASGDTDNYWPNGTSLVSTYERITQKASDASYAVNSFVHIPPVETFINLGLNNRPTFFGCDGRNTTRKSQVVDDNTPPLVVYLPNTPWTTQSNIADDRYRLGTSNIKDLVHNGFVAATQNNSTDFASCLACAVVQRSLERQNQSTPQACQQCFSQYCWNGTVDNSPVFDQKGNVKYNPSMKSGAMRLSNNIVLSGLLAFLLIFYILS</sequence>
<dbReference type="EC" id="3.1.1.5" evidence="3 10"/>
<gene>
    <name evidence="13" type="ORF">SPOG_03853</name>
</gene>
<dbReference type="GO" id="GO:0046475">
    <property type="term" value="P:glycerophospholipid catabolic process"/>
    <property type="evidence" value="ECO:0007669"/>
    <property type="project" value="TreeGrafter"/>
</dbReference>
<dbReference type="SMART" id="SM00022">
    <property type="entry name" value="PLAc"/>
    <property type="match status" value="1"/>
</dbReference>
<keyword evidence="4" id="KW-0964">Secreted</keyword>
<accession>S9W693</accession>
<proteinExistence type="inferred from homology"/>
<keyword evidence="14" id="KW-1185">Reference proteome</keyword>
<keyword evidence="11" id="KW-0472">Membrane</keyword>
<evidence type="ECO:0000256" key="9">
    <source>
        <dbReference type="PROSITE-ProRule" id="PRU00555"/>
    </source>
</evidence>
<dbReference type="PANTHER" id="PTHR10728">
    <property type="entry name" value="CYTOSOLIC PHOSPHOLIPASE A2"/>
    <property type="match status" value="1"/>
</dbReference>
<dbReference type="GeneID" id="25038170"/>
<dbReference type="FunFam" id="3.40.1090.10:FF:000010">
    <property type="entry name" value="Lysophospholipase"/>
    <property type="match status" value="1"/>
</dbReference>
<keyword evidence="11" id="KW-1133">Transmembrane helix</keyword>
<organism evidence="13 14">
    <name type="scientific">Schizosaccharomyces cryophilus (strain OY26 / ATCC MYA-4695 / CBS 11777 / NBRC 106824 / NRRL Y48691)</name>
    <name type="common">Fission yeast</name>
    <dbReference type="NCBI Taxonomy" id="653667"/>
    <lineage>
        <taxon>Eukaryota</taxon>
        <taxon>Fungi</taxon>
        <taxon>Dikarya</taxon>
        <taxon>Ascomycota</taxon>
        <taxon>Taphrinomycotina</taxon>
        <taxon>Schizosaccharomycetes</taxon>
        <taxon>Schizosaccharomycetales</taxon>
        <taxon>Schizosaccharomycetaceae</taxon>
        <taxon>Schizosaccharomyces</taxon>
    </lineage>
</organism>
<dbReference type="OMA" id="FASCLAC"/>
<dbReference type="SUPFAM" id="SSF52151">
    <property type="entry name" value="FabD/lysophospholipase-like"/>
    <property type="match status" value="1"/>
</dbReference>
<evidence type="ECO:0000256" key="7">
    <source>
        <dbReference type="ARBA" id="ARBA00023098"/>
    </source>
</evidence>
<comment type="subcellular location">
    <subcellularLocation>
        <location evidence="1">Secreted</location>
    </subcellularLocation>
</comment>
<dbReference type="InterPro" id="IPR002642">
    <property type="entry name" value="LysoPLipase_cat_dom"/>
</dbReference>
<dbReference type="InterPro" id="IPR016035">
    <property type="entry name" value="Acyl_Trfase/lysoPLipase"/>
</dbReference>
<keyword evidence="10" id="KW-0732">Signal</keyword>
<dbReference type="GO" id="GO:0005783">
    <property type="term" value="C:endoplasmic reticulum"/>
    <property type="evidence" value="ECO:0007669"/>
    <property type="project" value="TreeGrafter"/>
</dbReference>
<reference evidence="13 14" key="1">
    <citation type="journal article" date="2011" name="Science">
        <title>Comparative functional genomics of the fission yeasts.</title>
        <authorList>
            <person name="Rhind N."/>
            <person name="Chen Z."/>
            <person name="Yassour M."/>
            <person name="Thompson D.A."/>
            <person name="Haas B.J."/>
            <person name="Habib N."/>
            <person name="Wapinski I."/>
            <person name="Roy S."/>
            <person name="Lin M.F."/>
            <person name="Heiman D.I."/>
            <person name="Young S.K."/>
            <person name="Furuya K."/>
            <person name="Guo Y."/>
            <person name="Pidoux A."/>
            <person name="Chen H.M."/>
            <person name="Robbertse B."/>
            <person name="Goldberg J.M."/>
            <person name="Aoki K."/>
            <person name="Bayne E.H."/>
            <person name="Berlin A.M."/>
            <person name="Desjardins C.A."/>
            <person name="Dobbs E."/>
            <person name="Dukaj L."/>
            <person name="Fan L."/>
            <person name="FitzGerald M.G."/>
            <person name="French C."/>
            <person name="Gujja S."/>
            <person name="Hansen K."/>
            <person name="Keifenheim D."/>
            <person name="Levin J.Z."/>
            <person name="Mosher R.A."/>
            <person name="Mueller C.A."/>
            <person name="Pfiffner J."/>
            <person name="Priest M."/>
            <person name="Russ C."/>
            <person name="Smialowska A."/>
            <person name="Swoboda P."/>
            <person name="Sykes S.M."/>
            <person name="Vaughn M."/>
            <person name="Vengrova S."/>
            <person name="Yoder R."/>
            <person name="Zeng Q."/>
            <person name="Allshire R."/>
            <person name="Baulcombe D."/>
            <person name="Birren B.W."/>
            <person name="Brown W."/>
            <person name="Ekwall K."/>
            <person name="Kellis M."/>
            <person name="Leatherwood J."/>
            <person name="Levin H."/>
            <person name="Margalit H."/>
            <person name="Martienssen R."/>
            <person name="Nieduszynski C.A."/>
            <person name="Spatafora J.W."/>
            <person name="Friedman N."/>
            <person name="Dalgaard J.Z."/>
            <person name="Baumann P."/>
            <person name="Niki H."/>
            <person name="Regev A."/>
            <person name="Nusbaum C."/>
        </authorList>
    </citation>
    <scope>NUCLEOTIDE SEQUENCE [LARGE SCALE GENOMIC DNA]</scope>
    <source>
        <strain evidence="14">OY26 / ATCC MYA-4695 / CBS 11777 / NBRC 106824 / NRRL Y48691</strain>
    </source>
</reference>
<dbReference type="Gene3D" id="3.40.1090.10">
    <property type="entry name" value="Cytosolic phospholipase A2 catalytic domain"/>
    <property type="match status" value="1"/>
</dbReference>
<feature type="chain" id="PRO_5005146813" description="Lysophospholipase" evidence="10">
    <location>
        <begin position="20"/>
        <end position="651"/>
    </location>
</feature>
<feature type="signal peptide" evidence="10">
    <location>
        <begin position="1"/>
        <end position="19"/>
    </location>
</feature>
<dbReference type="eggNOG" id="KOG1325">
    <property type="taxonomic scope" value="Eukaryota"/>
</dbReference>
<evidence type="ECO:0000256" key="10">
    <source>
        <dbReference type="RuleBase" id="RU362103"/>
    </source>
</evidence>
<dbReference type="HOGENOM" id="CLU_014602_0_0_1"/>
<feature type="transmembrane region" description="Helical" evidence="11">
    <location>
        <begin position="631"/>
        <end position="650"/>
    </location>
</feature>
<evidence type="ECO:0000256" key="8">
    <source>
        <dbReference type="ARBA" id="ARBA00023180"/>
    </source>
</evidence>
<evidence type="ECO:0000256" key="11">
    <source>
        <dbReference type="SAM" id="Phobius"/>
    </source>
</evidence>
<evidence type="ECO:0000313" key="13">
    <source>
        <dbReference type="EMBL" id="EPY53325.1"/>
    </source>
</evidence>
<dbReference type="PANTHER" id="PTHR10728:SF60">
    <property type="entry name" value="LYSOPHOSPHOLIPASE C1786.02-RELATED"/>
    <property type="match status" value="1"/>
</dbReference>
<name>S9W693_SCHCR</name>
<dbReference type="PROSITE" id="PS51210">
    <property type="entry name" value="PLA2C"/>
    <property type="match status" value="1"/>
</dbReference>
<dbReference type="Proteomes" id="UP000015464">
    <property type="component" value="Unassembled WGS sequence"/>
</dbReference>
<dbReference type="GO" id="GO:0004623">
    <property type="term" value="F:phospholipase A2 activity"/>
    <property type="evidence" value="ECO:0007669"/>
    <property type="project" value="TreeGrafter"/>
</dbReference>
<protein>
    <recommendedName>
        <fullName evidence="3 10">Lysophospholipase</fullName>
        <ecNumber evidence="3 10">3.1.1.5</ecNumber>
    </recommendedName>
</protein>
<keyword evidence="8" id="KW-0325">Glycoprotein</keyword>
<dbReference type="GO" id="GO:0005576">
    <property type="term" value="C:extracellular region"/>
    <property type="evidence" value="ECO:0007669"/>
    <property type="project" value="UniProtKB-SubCell"/>
</dbReference>
<evidence type="ECO:0000313" key="14">
    <source>
        <dbReference type="Proteomes" id="UP000015464"/>
    </source>
</evidence>
<dbReference type="OrthoDB" id="4084751at2759"/>
<evidence type="ECO:0000256" key="1">
    <source>
        <dbReference type="ARBA" id="ARBA00004613"/>
    </source>
</evidence>
<dbReference type="GO" id="GO:0005829">
    <property type="term" value="C:cytosol"/>
    <property type="evidence" value="ECO:0007669"/>
    <property type="project" value="TreeGrafter"/>
</dbReference>
<keyword evidence="6 9" id="KW-0442">Lipid degradation</keyword>
<feature type="domain" description="PLA2c" evidence="12">
    <location>
        <begin position="60"/>
        <end position="607"/>
    </location>
</feature>